<evidence type="ECO:0000256" key="9">
    <source>
        <dbReference type="PIRSR" id="PIRSR600175-2"/>
    </source>
</evidence>
<evidence type="ECO:0000313" key="12">
    <source>
        <dbReference type="EMBL" id="AFP61462.1"/>
    </source>
</evidence>
<evidence type="ECO:0000256" key="3">
    <source>
        <dbReference type="ARBA" id="ARBA00022448"/>
    </source>
</evidence>
<feature type="transmembrane region" description="Helical" evidence="11">
    <location>
        <begin position="533"/>
        <end position="554"/>
    </location>
</feature>
<reference evidence="12" key="1">
    <citation type="submission" date="2012-08" db="EMBL/GenBank/DDBJ databases">
        <title>Transcriptome of adult Musca domestica launches a platform for comparative house fly gene expression and characterization of differential gene expression among resistant and susceptible house flies.</title>
        <authorList>
            <person name="Liu N."/>
            <person name="Zhang L."/>
            <person name="Li M."/>
            <person name="Reid W."/>
        </authorList>
    </citation>
    <scope>NUCLEOTIDE SEQUENCE</scope>
    <source>
        <strain evidence="12">ALHF</strain>
        <tissue evidence="12">Whole body</tissue>
    </source>
</reference>
<dbReference type="AlphaFoldDB" id="T1PG21"/>
<feature type="transmembrane region" description="Helical" evidence="11">
    <location>
        <begin position="360"/>
        <end position="387"/>
    </location>
</feature>
<keyword evidence="9" id="KW-1015">Disulfide bond</keyword>
<keyword evidence="7 11" id="KW-0472">Membrane</keyword>
<evidence type="ECO:0000256" key="10">
    <source>
        <dbReference type="SAM" id="MobiDB-lite"/>
    </source>
</evidence>
<feature type="disulfide bond" evidence="9">
    <location>
        <begin position="238"/>
        <end position="247"/>
    </location>
</feature>
<keyword evidence="6 11" id="KW-1133">Transmembrane helix</keyword>
<feature type="transmembrane region" description="Helical" evidence="11">
    <location>
        <begin position="502"/>
        <end position="518"/>
    </location>
</feature>
<feature type="binding site" evidence="8">
    <location>
        <position position="135"/>
    </location>
    <ligand>
        <name>Na(+)</name>
        <dbReference type="ChEBI" id="CHEBI:29101"/>
        <label>1</label>
    </ligand>
</feature>
<comment type="similarity">
    <text evidence="2">Belongs to the sodium:neurotransmitter symporter (SNF) (TC 2.A.22) family.</text>
</comment>
<dbReference type="SUPFAM" id="SSF161070">
    <property type="entry name" value="SNF-like"/>
    <property type="match status" value="1"/>
</dbReference>
<dbReference type="GO" id="GO:0015375">
    <property type="term" value="F:glycine:sodium symporter activity"/>
    <property type="evidence" value="ECO:0007669"/>
    <property type="project" value="TreeGrafter"/>
</dbReference>
<dbReference type="InterPro" id="IPR000175">
    <property type="entry name" value="Na/ntran_symport"/>
</dbReference>
<dbReference type="PRINTS" id="PR00176">
    <property type="entry name" value="NANEUSMPORT"/>
</dbReference>
<evidence type="ECO:0000256" key="6">
    <source>
        <dbReference type="ARBA" id="ARBA00022989"/>
    </source>
</evidence>
<accession>T1PG21</accession>
<keyword evidence="8" id="KW-0479">Metal-binding</keyword>
<feature type="transmembrane region" description="Helical" evidence="11">
    <location>
        <begin position="286"/>
        <end position="306"/>
    </location>
</feature>
<dbReference type="PANTHER" id="PTHR11616:SF240">
    <property type="entry name" value="BLOATED TUBULES, ISOFORM B-RELATED"/>
    <property type="match status" value="1"/>
</dbReference>
<dbReference type="VEuPathDB" id="VectorBase:MDOMA2_010300"/>
<feature type="transmembrane region" description="Helical" evidence="11">
    <location>
        <begin position="461"/>
        <end position="490"/>
    </location>
</feature>
<dbReference type="Pfam" id="PF00209">
    <property type="entry name" value="SNF"/>
    <property type="match status" value="1"/>
</dbReference>
<dbReference type="InterPro" id="IPR037272">
    <property type="entry name" value="SNS_sf"/>
</dbReference>
<dbReference type="PROSITE" id="PS50267">
    <property type="entry name" value="NA_NEUROTRAN_SYMP_3"/>
    <property type="match status" value="1"/>
</dbReference>
<keyword evidence="5" id="KW-0769">Symport</keyword>
<dbReference type="PANTHER" id="PTHR11616">
    <property type="entry name" value="SODIUM/CHLORIDE DEPENDENT TRANSPORTER"/>
    <property type="match status" value="1"/>
</dbReference>
<dbReference type="EMBL" id="KA646833">
    <property type="protein sequence ID" value="AFP61462.1"/>
    <property type="molecule type" value="mRNA"/>
</dbReference>
<proteinExistence type="evidence at transcript level"/>
<protein>
    <submittedName>
        <fullName evidence="12">Sodium:neurotransmitter symporter family protein</fullName>
    </submittedName>
</protein>
<feature type="transmembrane region" description="Helical" evidence="11">
    <location>
        <begin position="199"/>
        <end position="226"/>
    </location>
</feature>
<evidence type="ECO:0000256" key="4">
    <source>
        <dbReference type="ARBA" id="ARBA00022692"/>
    </source>
</evidence>
<evidence type="ECO:0000256" key="8">
    <source>
        <dbReference type="PIRSR" id="PIRSR600175-1"/>
    </source>
</evidence>
<dbReference type="GO" id="GO:0005886">
    <property type="term" value="C:plasma membrane"/>
    <property type="evidence" value="ECO:0007669"/>
    <property type="project" value="TreeGrafter"/>
</dbReference>
<keyword evidence="8" id="KW-0915">Sodium</keyword>
<feature type="transmembrane region" description="Helical" evidence="11">
    <location>
        <begin position="575"/>
        <end position="598"/>
    </location>
</feature>
<feature type="transmembrane region" description="Helical" evidence="11">
    <location>
        <begin position="399"/>
        <end position="421"/>
    </location>
</feature>
<comment type="subcellular location">
    <subcellularLocation>
        <location evidence="1">Membrane</location>
        <topology evidence="1">Multi-pass membrane protein</topology>
    </subcellularLocation>
</comment>
<keyword evidence="4 11" id="KW-0812">Transmembrane</keyword>
<sequence>MKSFYTEAKNQLSNCTRIISDTTASVPPSPPASTTPTSNYNSNHKHELQHDEYGYDTDVNATEVAMVGECGGDRLGEDDDTLSRGCPPPTLGLNNNFIASTTTAYDTLQRPFKYDKLRGRWSTAADFYFSCTSHAFGSIVFSELALYVSMFAGAYALLPYLFGVLLYAIPIFGIQTFLGQFSSSGTISVFRVAPIFKGIGYSILLHNFVSLSYYAVIAAVPLIYAVNSLQPVIPWMSCNNSWNTPNCSTHSTYDDYDEDEIFPHSSEEFFRYIIRSDDNSSNPLTISWPILGGVLIVWLLTLAISLKGVSFIGKFMRCVCLLLITLFVAIFVHLLMYVHISWDSLIDYMEPTLPDSHLAIMAGIKAAVLMPIWLLGPGCGSVLTLASHNRFRQDSEKQTYWVALTFVIITQMGTLCTRIAMDHFEDHVALLHVHVNEEHNMRFVYICFAYLFGSFNSISNFWAFLFFFMLFLAELSAVIVQMMTVLRALFDEFENLRRKTSILTISLVTMMLLISVYFCTKQGFQQLHILPDIVTVTHLTISMLLLFVSTWIYGRERFQCDLQFMLGKTISNFKIFLLRFLTPIFLGFCIGDVIYATYSYTDDSYNPPSAWILITQCLVFAAVPLYMVYKVTRTTGSLRQRVKQCFAPHDWHPVDADNRRFYEEIMGTSEMLVILNNEHENC</sequence>
<organism evidence="12">
    <name type="scientific">Musca domestica</name>
    <name type="common">House fly</name>
    <dbReference type="NCBI Taxonomy" id="7370"/>
    <lineage>
        <taxon>Eukaryota</taxon>
        <taxon>Metazoa</taxon>
        <taxon>Ecdysozoa</taxon>
        <taxon>Arthropoda</taxon>
        <taxon>Hexapoda</taxon>
        <taxon>Insecta</taxon>
        <taxon>Pterygota</taxon>
        <taxon>Neoptera</taxon>
        <taxon>Endopterygota</taxon>
        <taxon>Diptera</taxon>
        <taxon>Brachycera</taxon>
        <taxon>Muscomorpha</taxon>
        <taxon>Muscoidea</taxon>
        <taxon>Muscidae</taxon>
        <taxon>Musca</taxon>
    </lineage>
</organism>
<keyword evidence="3" id="KW-0813">Transport</keyword>
<evidence type="ECO:0000256" key="7">
    <source>
        <dbReference type="ARBA" id="ARBA00023136"/>
    </source>
</evidence>
<evidence type="ECO:0000256" key="2">
    <source>
        <dbReference type="ARBA" id="ARBA00006459"/>
    </source>
</evidence>
<feature type="transmembrane region" description="Helical" evidence="11">
    <location>
        <begin position="318"/>
        <end position="340"/>
    </location>
</feature>
<evidence type="ECO:0000256" key="5">
    <source>
        <dbReference type="ARBA" id="ARBA00022847"/>
    </source>
</evidence>
<name>T1PG21_MUSDO</name>
<feature type="transmembrane region" description="Helical" evidence="11">
    <location>
        <begin position="127"/>
        <end position="148"/>
    </location>
</feature>
<evidence type="ECO:0000256" key="11">
    <source>
        <dbReference type="SAM" id="Phobius"/>
    </source>
</evidence>
<evidence type="ECO:0000256" key="1">
    <source>
        <dbReference type="ARBA" id="ARBA00004141"/>
    </source>
</evidence>
<dbReference type="VEuPathDB" id="VectorBase:MDOA011070"/>
<feature type="transmembrane region" description="Helical" evidence="11">
    <location>
        <begin position="610"/>
        <end position="629"/>
    </location>
</feature>
<dbReference type="GO" id="GO:0046872">
    <property type="term" value="F:metal ion binding"/>
    <property type="evidence" value="ECO:0007669"/>
    <property type="project" value="UniProtKB-KW"/>
</dbReference>
<feature type="region of interest" description="Disordered" evidence="10">
    <location>
        <begin position="21"/>
        <end position="44"/>
    </location>
</feature>